<keyword evidence="2" id="KW-1185">Reference proteome</keyword>
<protein>
    <submittedName>
        <fullName evidence="1">Uncharacterized protein</fullName>
    </submittedName>
</protein>
<comment type="caution">
    <text evidence="1">The sequence shown here is derived from an EMBL/GenBank/DDBJ whole genome shotgun (WGS) entry which is preliminary data.</text>
</comment>
<evidence type="ECO:0000313" key="1">
    <source>
        <dbReference type="EMBL" id="RVU55492.1"/>
    </source>
</evidence>
<dbReference type="RefSeq" id="WP_127723224.1">
    <property type="nucleotide sequence ID" value="NZ_RLIH01000002.1"/>
</dbReference>
<name>A0A437S8Z7_9FIRM</name>
<reference evidence="1 2" key="1">
    <citation type="submission" date="2018-11" db="EMBL/GenBank/DDBJ databases">
        <title>Genome sequencing and assembly of Anaerosphaera sp. nov., GS7-6-2.</title>
        <authorList>
            <person name="Rettenmaier R."/>
            <person name="Liebl W."/>
            <person name="Zverlov V."/>
        </authorList>
    </citation>
    <scope>NUCLEOTIDE SEQUENCE [LARGE SCALE GENOMIC DNA]</scope>
    <source>
        <strain evidence="1 2">GS7-6-2</strain>
    </source>
</reference>
<proteinExistence type="predicted"/>
<dbReference type="EMBL" id="RLIH01000002">
    <property type="protein sequence ID" value="RVU55492.1"/>
    <property type="molecule type" value="Genomic_DNA"/>
</dbReference>
<gene>
    <name evidence="1" type="ORF">EF514_01825</name>
</gene>
<sequence length="414" mass="48476">MKKIFLLIASFSLIILPACSNKSKDPDNLYNYFNRSEMEKITNLISNYELAENFYSEDIDFDTDNLIREDHSTYIPVSGNNVNSYEEYRKLLKNTLTKEEYDKKLNNIKSQTSPLKIINGKLYMDSNYKNHVEELNKEYKINFENIKVIVKKDNVVVISYEKIPTETNQKSDKYSRSNSLVLVEEKGKYLVDKNLYDRGLFSVNAETLSKIRKYFEITDDKTTLIVEDNRLFDFALQQKIYKIFEVEGSELKLKFICRIDNKNEKIEQLEIEDNKIINPLFTELNSFPDTTLLVSHLDTNSPEYKEIVDPLKYVYLNQNKENVIVPADVYVFIPKYLDYYNTLISSESGNSYISMTSINPTNKEGTVFIKLNSDDTKVEFEFTTAAIKEVQELPMGVKNINSIELYRYLEKNYK</sequence>
<accession>A0A437S8Z7</accession>
<dbReference type="Proteomes" id="UP000288812">
    <property type="component" value="Unassembled WGS sequence"/>
</dbReference>
<organism evidence="1 2">
    <name type="scientific">Anaerosphaera multitolerans</name>
    <dbReference type="NCBI Taxonomy" id="2487351"/>
    <lineage>
        <taxon>Bacteria</taxon>
        <taxon>Bacillati</taxon>
        <taxon>Bacillota</taxon>
        <taxon>Tissierellia</taxon>
        <taxon>Tissierellales</taxon>
        <taxon>Peptoniphilaceae</taxon>
        <taxon>Anaerosphaera</taxon>
    </lineage>
</organism>
<dbReference type="AlphaFoldDB" id="A0A437S8Z7"/>
<evidence type="ECO:0000313" key="2">
    <source>
        <dbReference type="Proteomes" id="UP000288812"/>
    </source>
</evidence>